<sequence length="372" mass="43509">MEKERLEGEAGLDLDQKNSSAIYPDVKVRIEKAQYSILHLQRLLCNRGELIINPDFQRNQVWNNKQSSELIESILMGIPIPMMYLFETKEGKKQVVDGRQRITAIVDFLNEKYRLKDLKILHQLNGYHFSELESKLQGIFEVYQLSFYIIQPPTPERVKYDIFDRVNRGGTRLNNQEMRNALYQGKATELIDDICNSPEFKTATNNGVSPKRMRDKYIVLRAIAFYWLYIGKLKEADGSKPIEYKSDIDDFLAKVMTFINQSKEPDELENTKSIFLNALSKINQLLGKDSFRFESASKYHRPINMPLFECLIYLFLFDWKVKDEESVRLKIHAMKLEFDKSGCFNGNVDSTNSVNYRYTSINRLLSELKNKQ</sequence>
<reference evidence="2" key="1">
    <citation type="submission" date="2019-03" db="EMBL/GenBank/DDBJ databases">
        <title>Single cell metagenomics reveals metabolic interactions within the superorganism composed of flagellate Streblomastix strix and complex community of Bacteroidetes bacteria on its surface.</title>
        <authorList>
            <person name="Treitli S.C."/>
            <person name="Kolisko M."/>
            <person name="Husnik F."/>
            <person name="Keeling P."/>
            <person name="Hampl V."/>
        </authorList>
    </citation>
    <scope>NUCLEOTIDE SEQUENCE</scope>
    <source>
        <strain evidence="2">STM</strain>
    </source>
</reference>
<dbReference type="EMBL" id="SNRY01002576">
    <property type="protein sequence ID" value="KAA6324417.1"/>
    <property type="molecule type" value="Genomic_DNA"/>
</dbReference>
<proteinExistence type="predicted"/>
<evidence type="ECO:0000313" key="2">
    <source>
        <dbReference type="EMBL" id="KAA6324417.1"/>
    </source>
</evidence>
<dbReference type="AlphaFoldDB" id="A0A5J4QR28"/>
<comment type="caution">
    <text evidence="2">The sequence shown here is derived from an EMBL/GenBank/DDBJ whole genome shotgun (WGS) entry which is preliminary data.</text>
</comment>
<gene>
    <name evidence="2" type="ORF">EZS27_026255</name>
</gene>
<organism evidence="2">
    <name type="scientific">termite gut metagenome</name>
    <dbReference type="NCBI Taxonomy" id="433724"/>
    <lineage>
        <taxon>unclassified sequences</taxon>
        <taxon>metagenomes</taxon>
        <taxon>organismal metagenomes</taxon>
    </lineage>
</organism>
<dbReference type="PANTHER" id="PTHR39639:SF1">
    <property type="entry name" value="DUF262 DOMAIN-CONTAINING PROTEIN"/>
    <property type="match status" value="1"/>
</dbReference>
<dbReference type="PANTHER" id="PTHR39639">
    <property type="entry name" value="CHROMOSOME 16, WHOLE GENOME SHOTGUN SEQUENCE"/>
    <property type="match status" value="1"/>
</dbReference>
<accession>A0A5J4QR28</accession>
<protein>
    <recommendedName>
        <fullName evidence="1">GmrSD restriction endonucleases N-terminal domain-containing protein</fullName>
    </recommendedName>
</protein>
<feature type="domain" description="GmrSD restriction endonucleases N-terminal" evidence="1">
    <location>
        <begin position="43"/>
        <end position="183"/>
    </location>
</feature>
<evidence type="ECO:0000259" key="1">
    <source>
        <dbReference type="Pfam" id="PF03235"/>
    </source>
</evidence>
<dbReference type="Pfam" id="PF03235">
    <property type="entry name" value="GmrSD_N"/>
    <property type="match status" value="1"/>
</dbReference>
<dbReference type="InterPro" id="IPR004919">
    <property type="entry name" value="GmrSD_N"/>
</dbReference>
<name>A0A5J4QR28_9ZZZZ</name>